<dbReference type="PANTHER" id="PTHR43806">
    <property type="entry name" value="PEPTIDASE S8"/>
    <property type="match status" value="1"/>
</dbReference>
<dbReference type="Pfam" id="PF00082">
    <property type="entry name" value="Peptidase_S8"/>
    <property type="match status" value="1"/>
</dbReference>
<dbReference type="GO" id="GO:0004252">
    <property type="term" value="F:serine-type endopeptidase activity"/>
    <property type="evidence" value="ECO:0007669"/>
    <property type="project" value="UniProtKB-EC"/>
</dbReference>
<accession>A0ABR2W700</accession>
<dbReference type="Proteomes" id="UP001479436">
    <property type="component" value="Unassembled WGS sequence"/>
</dbReference>
<evidence type="ECO:0000313" key="9">
    <source>
        <dbReference type="EMBL" id="KAK9721802.1"/>
    </source>
</evidence>
<evidence type="ECO:0000256" key="4">
    <source>
        <dbReference type="ARBA" id="ARBA00022825"/>
    </source>
</evidence>
<proteinExistence type="inferred from homology"/>
<dbReference type="PROSITE" id="PS00138">
    <property type="entry name" value="SUBTILASE_SER"/>
    <property type="match status" value="1"/>
</dbReference>
<evidence type="ECO:0000256" key="2">
    <source>
        <dbReference type="ARBA" id="ARBA00022670"/>
    </source>
</evidence>
<dbReference type="PROSITE" id="PS00137">
    <property type="entry name" value="SUBTILASE_HIS"/>
    <property type="match status" value="1"/>
</dbReference>
<evidence type="ECO:0000256" key="6">
    <source>
        <dbReference type="RuleBase" id="RU003355"/>
    </source>
</evidence>
<dbReference type="PANTHER" id="PTHR43806:SF11">
    <property type="entry name" value="CEREVISIN-RELATED"/>
    <property type="match status" value="1"/>
</dbReference>
<dbReference type="SUPFAM" id="SSF52743">
    <property type="entry name" value="Subtilisin-like"/>
    <property type="match status" value="1"/>
</dbReference>
<dbReference type="PROSITE" id="PS00136">
    <property type="entry name" value="SUBTILASE_ASP"/>
    <property type="match status" value="1"/>
</dbReference>
<sequence length="423" mass="45342">MAWKTNIIFATLYATASTFAFYIEQPYAPIISSLDAEIIPNSYIVVLKDGTRDSLLNHQAWLTSFLQIANINTEGQVVTNQIDHIYDANGFKGYAGLFHDEVIERIREMDDVAYIEPNSMVYASELQKNAPWGLSRISHREALSFGTYNKYLYDNKGGNDVTAYIVDTGVNVEHEDFEGRATWGATIPENDEDKDGNGHGTHVAGTVAGKRFGVAKGAKIVAVKVLRSNGSGTMADVVKGVTWVITAHQQAVLEAQRAGKTHKGSVANMSLGGGKSVALNEAVNSAVANGVHFAVAAGNDNRDACSYSPASAESAVTVGASAINDERAWFSNHGKCVDIFAPGKDIISTWIGSKVATNTISGTSMASPHICGLLAYMLSFESNSTITPKELKSKLIEAGTKDILQKLTGETPNVLAYNNPPEA</sequence>
<keyword evidence="10" id="KW-1185">Reference proteome</keyword>
<reference evidence="9 10" key="1">
    <citation type="submission" date="2023-04" db="EMBL/GenBank/DDBJ databases">
        <title>Genome of Basidiobolus ranarum AG-B5.</title>
        <authorList>
            <person name="Stajich J.E."/>
            <person name="Carter-House D."/>
            <person name="Gryganskyi A."/>
        </authorList>
    </citation>
    <scope>NUCLEOTIDE SEQUENCE [LARGE SCALE GENOMIC DNA]</scope>
    <source>
        <strain evidence="9 10">AG-B5</strain>
    </source>
</reference>
<keyword evidence="2 5" id="KW-0645">Protease</keyword>
<dbReference type="InterPro" id="IPR023827">
    <property type="entry name" value="Peptidase_S8_Asp-AS"/>
</dbReference>
<dbReference type="Gene3D" id="3.40.50.200">
    <property type="entry name" value="Peptidase S8/S53 domain"/>
    <property type="match status" value="1"/>
</dbReference>
<feature type="domain" description="Inhibitor I9" evidence="8">
    <location>
        <begin position="42"/>
        <end position="122"/>
    </location>
</feature>
<feature type="active site" description="Charge relay system" evidence="5">
    <location>
        <position position="167"/>
    </location>
</feature>
<dbReference type="Pfam" id="PF05922">
    <property type="entry name" value="Inhibitor_I9"/>
    <property type="match status" value="1"/>
</dbReference>
<dbReference type="InterPro" id="IPR036852">
    <property type="entry name" value="Peptidase_S8/S53_dom_sf"/>
</dbReference>
<dbReference type="InterPro" id="IPR022398">
    <property type="entry name" value="Peptidase_S8_His-AS"/>
</dbReference>
<comment type="caution">
    <text evidence="9">The sequence shown here is derived from an EMBL/GenBank/DDBJ whole genome shotgun (WGS) entry which is preliminary data.</text>
</comment>
<dbReference type="EMBL" id="JASJQH010006967">
    <property type="protein sequence ID" value="KAK9721802.1"/>
    <property type="molecule type" value="Genomic_DNA"/>
</dbReference>
<feature type="active site" description="Charge relay system" evidence="5">
    <location>
        <position position="199"/>
    </location>
</feature>
<organism evidence="9 10">
    <name type="scientific">Basidiobolus ranarum</name>
    <dbReference type="NCBI Taxonomy" id="34480"/>
    <lineage>
        <taxon>Eukaryota</taxon>
        <taxon>Fungi</taxon>
        <taxon>Fungi incertae sedis</taxon>
        <taxon>Zoopagomycota</taxon>
        <taxon>Entomophthoromycotina</taxon>
        <taxon>Basidiobolomycetes</taxon>
        <taxon>Basidiobolales</taxon>
        <taxon>Basidiobolaceae</taxon>
        <taxon>Basidiobolus</taxon>
    </lineage>
</organism>
<dbReference type="InterPro" id="IPR015500">
    <property type="entry name" value="Peptidase_S8_subtilisin-rel"/>
</dbReference>
<protein>
    <submittedName>
        <fullName evidence="9">Proteinase B</fullName>
        <ecNumber evidence="9">3.4.21.48</ecNumber>
    </submittedName>
</protein>
<gene>
    <name evidence="9" type="primary">PRB1_1</name>
    <name evidence="9" type="ORF">K7432_003124</name>
</gene>
<keyword evidence="4 5" id="KW-0720">Serine protease</keyword>
<evidence type="ECO:0000256" key="5">
    <source>
        <dbReference type="PROSITE-ProRule" id="PRU01240"/>
    </source>
</evidence>
<dbReference type="InterPro" id="IPR034193">
    <property type="entry name" value="PCSK9_ProteinaseK-like"/>
</dbReference>
<dbReference type="PROSITE" id="PS51892">
    <property type="entry name" value="SUBTILASE"/>
    <property type="match status" value="1"/>
</dbReference>
<dbReference type="InterPro" id="IPR000209">
    <property type="entry name" value="Peptidase_S8/S53_dom"/>
</dbReference>
<dbReference type="InterPro" id="IPR023828">
    <property type="entry name" value="Peptidase_S8_Ser-AS"/>
</dbReference>
<evidence type="ECO:0000256" key="1">
    <source>
        <dbReference type="ARBA" id="ARBA00011073"/>
    </source>
</evidence>
<name>A0ABR2W700_9FUNG</name>
<dbReference type="InterPro" id="IPR037045">
    <property type="entry name" value="S8pro/Inhibitor_I9_sf"/>
</dbReference>
<keyword evidence="3 5" id="KW-0378">Hydrolase</keyword>
<dbReference type="CDD" id="cd04077">
    <property type="entry name" value="Peptidases_S8_PCSK9_ProteinaseK_like"/>
    <property type="match status" value="1"/>
</dbReference>
<dbReference type="InterPro" id="IPR010259">
    <property type="entry name" value="S8pro/Inhibitor_I9"/>
</dbReference>
<dbReference type="Gene3D" id="3.30.70.80">
    <property type="entry name" value="Peptidase S8 propeptide/proteinase inhibitor I9"/>
    <property type="match status" value="1"/>
</dbReference>
<feature type="domain" description="Peptidase S8/S53" evidence="7">
    <location>
        <begin position="159"/>
        <end position="399"/>
    </location>
</feature>
<dbReference type="InterPro" id="IPR050131">
    <property type="entry name" value="Peptidase_S8_subtilisin-like"/>
</dbReference>
<evidence type="ECO:0000313" key="10">
    <source>
        <dbReference type="Proteomes" id="UP001479436"/>
    </source>
</evidence>
<comment type="similarity">
    <text evidence="1 5 6">Belongs to the peptidase S8 family.</text>
</comment>
<dbReference type="PRINTS" id="PR00723">
    <property type="entry name" value="SUBTILISIN"/>
</dbReference>
<evidence type="ECO:0000259" key="7">
    <source>
        <dbReference type="Pfam" id="PF00082"/>
    </source>
</evidence>
<evidence type="ECO:0000259" key="8">
    <source>
        <dbReference type="Pfam" id="PF05922"/>
    </source>
</evidence>
<dbReference type="EC" id="3.4.21.48" evidence="9"/>
<evidence type="ECO:0000256" key="3">
    <source>
        <dbReference type="ARBA" id="ARBA00022801"/>
    </source>
</evidence>
<feature type="active site" description="Charge relay system" evidence="5">
    <location>
        <position position="364"/>
    </location>
</feature>